<dbReference type="Proteomes" id="UP000093695">
    <property type="component" value="Chromosome"/>
</dbReference>
<evidence type="ECO:0000313" key="1">
    <source>
        <dbReference type="EMBL" id="ANN18233.1"/>
    </source>
</evidence>
<organism evidence="1 2">
    <name type="scientific">Amycolatopsis orientalis</name>
    <name type="common">Nocardia orientalis</name>
    <dbReference type="NCBI Taxonomy" id="31958"/>
    <lineage>
        <taxon>Bacteria</taxon>
        <taxon>Bacillati</taxon>
        <taxon>Actinomycetota</taxon>
        <taxon>Actinomycetes</taxon>
        <taxon>Pseudonocardiales</taxon>
        <taxon>Pseudonocardiaceae</taxon>
        <taxon>Amycolatopsis</taxon>
    </lineage>
</organism>
<dbReference type="EMBL" id="CP016174">
    <property type="protein sequence ID" value="ANN18233.1"/>
    <property type="molecule type" value="Genomic_DNA"/>
</dbReference>
<name>A0A193C1F8_AMYOR</name>
<dbReference type="AlphaFoldDB" id="A0A193C1F8"/>
<sequence>MTPLLRRRILKALETRWIGLAALIPSERTKLGEEYSHRHAAFRDRQLETAPKGIAFLTPLKRLKPRPSEQV</sequence>
<reference evidence="1 2" key="1">
    <citation type="journal article" date="2015" name="Genome Announc.">
        <title>Draft Genome Sequence of Norvancomycin-Producing Strain Amycolatopsis orientalis CPCC200066.</title>
        <authorList>
            <person name="Lei X."/>
            <person name="Yuan F."/>
            <person name="Shi Y."/>
            <person name="Li X."/>
            <person name="Wang L."/>
            <person name="Hong B."/>
        </authorList>
    </citation>
    <scope>NUCLEOTIDE SEQUENCE [LARGE SCALE GENOMIC DNA]</scope>
    <source>
        <strain evidence="1 2">B-37</strain>
    </source>
</reference>
<gene>
    <name evidence="1" type="ORF">SD37_23050</name>
</gene>
<dbReference type="KEGG" id="aori:SD37_23050"/>
<accession>A0A193C1F8</accession>
<proteinExistence type="predicted"/>
<protein>
    <submittedName>
        <fullName evidence="1">Uncharacterized protein</fullName>
    </submittedName>
</protein>
<keyword evidence="2" id="KW-1185">Reference proteome</keyword>
<evidence type="ECO:0000313" key="2">
    <source>
        <dbReference type="Proteomes" id="UP000093695"/>
    </source>
</evidence>